<proteinExistence type="predicted"/>
<keyword evidence="1" id="KW-0732">Signal</keyword>
<keyword evidence="2" id="KW-1185">Reference proteome</keyword>
<reference evidence="2" key="1">
    <citation type="journal article" date="2020" name="Nat. Ecol. Evol.">
        <title>Deeply conserved synteny resolves early events in vertebrate evolution.</title>
        <authorList>
            <person name="Simakov O."/>
            <person name="Marletaz F."/>
            <person name="Yue J.X."/>
            <person name="O'Connell B."/>
            <person name="Jenkins J."/>
            <person name="Brandt A."/>
            <person name="Calef R."/>
            <person name="Tung C.H."/>
            <person name="Huang T.K."/>
            <person name="Schmutz J."/>
            <person name="Satoh N."/>
            <person name="Yu J.K."/>
            <person name="Putnam N.H."/>
            <person name="Green R.E."/>
            <person name="Rokhsar D.S."/>
        </authorList>
    </citation>
    <scope>NUCLEOTIDE SEQUENCE [LARGE SCALE GENOMIC DNA]</scope>
    <source>
        <strain evidence="2">S238N-H82</strain>
    </source>
</reference>
<feature type="chain" id="PRO_5039906437" evidence="1">
    <location>
        <begin position="18"/>
        <end position="102"/>
    </location>
</feature>
<feature type="signal peptide" evidence="1">
    <location>
        <begin position="1"/>
        <end position="17"/>
    </location>
</feature>
<dbReference type="GeneID" id="118411176"/>
<evidence type="ECO:0000313" key="2">
    <source>
        <dbReference type="Proteomes" id="UP000001554"/>
    </source>
</evidence>
<evidence type="ECO:0000256" key="1">
    <source>
        <dbReference type="SAM" id="SignalP"/>
    </source>
</evidence>
<dbReference type="KEGG" id="bfo:118411176"/>
<protein>
    <submittedName>
        <fullName evidence="3">Uncharacterized protein LOC118411176</fullName>
    </submittedName>
</protein>
<dbReference type="RefSeq" id="XP_035669146.1">
    <property type="nucleotide sequence ID" value="XM_035813253.1"/>
</dbReference>
<dbReference type="AlphaFoldDB" id="A0A9J7KS66"/>
<gene>
    <name evidence="3" type="primary">LOC118411176</name>
</gene>
<accession>A0A9J7KS66</accession>
<dbReference type="Proteomes" id="UP000001554">
    <property type="component" value="Chromosome 3"/>
</dbReference>
<reference evidence="3" key="2">
    <citation type="submission" date="2025-08" db="UniProtKB">
        <authorList>
            <consortium name="RefSeq"/>
        </authorList>
    </citation>
    <scope>IDENTIFICATION</scope>
    <source>
        <strain evidence="3">S238N-H82</strain>
        <tissue evidence="3">Testes</tissue>
    </source>
</reference>
<name>A0A9J7KS66_BRAFL</name>
<organism evidence="2 3">
    <name type="scientific">Branchiostoma floridae</name>
    <name type="common">Florida lancelet</name>
    <name type="synonym">Amphioxus</name>
    <dbReference type="NCBI Taxonomy" id="7739"/>
    <lineage>
        <taxon>Eukaryota</taxon>
        <taxon>Metazoa</taxon>
        <taxon>Chordata</taxon>
        <taxon>Cephalochordata</taxon>
        <taxon>Leptocardii</taxon>
        <taxon>Amphioxiformes</taxon>
        <taxon>Branchiostomatidae</taxon>
        <taxon>Branchiostoma</taxon>
    </lineage>
</organism>
<evidence type="ECO:0000313" key="3">
    <source>
        <dbReference type="RefSeq" id="XP_035669146.1"/>
    </source>
</evidence>
<sequence>MMLSTLILLCLVAAGTSKPTVESIALPQQPTVKVPATTANETPVLEAIDDTVIVLEKATPFAEKINFDHATGCETLHVPAHNGMYEANIMHCFNQVRALPTS</sequence>